<dbReference type="RefSeq" id="WP_092631532.1">
    <property type="nucleotide sequence ID" value="NZ_FNFM01000012.1"/>
</dbReference>
<evidence type="ECO:0000256" key="4">
    <source>
        <dbReference type="ARBA" id="ARBA00022989"/>
    </source>
</evidence>
<dbReference type="Pfam" id="PF03073">
    <property type="entry name" value="TspO_MBR"/>
    <property type="match status" value="1"/>
</dbReference>
<comment type="subcellular location">
    <subcellularLocation>
        <location evidence="1">Membrane</location>
        <topology evidence="1">Multi-pass membrane protein</topology>
    </subcellularLocation>
</comment>
<dbReference type="InterPro" id="IPR004307">
    <property type="entry name" value="TspO_MBR"/>
</dbReference>
<feature type="transmembrane region" description="Helical" evidence="6">
    <location>
        <begin position="85"/>
        <end position="103"/>
    </location>
</feature>
<dbReference type="InterPro" id="IPR038330">
    <property type="entry name" value="TspO/MBR-related_sf"/>
</dbReference>
<feature type="transmembrane region" description="Helical" evidence="6">
    <location>
        <begin position="12"/>
        <end position="33"/>
    </location>
</feature>
<dbReference type="PIRSF" id="PIRSF005859">
    <property type="entry name" value="PBR"/>
    <property type="match status" value="1"/>
</dbReference>
<feature type="transmembrane region" description="Helical" evidence="6">
    <location>
        <begin position="139"/>
        <end position="162"/>
    </location>
</feature>
<feature type="transmembrane region" description="Helical" evidence="6">
    <location>
        <begin position="109"/>
        <end position="132"/>
    </location>
</feature>
<gene>
    <name evidence="7" type="ORF">SAMN04487820_11246</name>
</gene>
<keyword evidence="5 6" id="KW-0472">Membrane</keyword>
<evidence type="ECO:0000256" key="3">
    <source>
        <dbReference type="ARBA" id="ARBA00022692"/>
    </source>
</evidence>
<protein>
    <submittedName>
        <fullName evidence="7">TspO and MBR related proteins</fullName>
    </submittedName>
</protein>
<sequence length="164" mass="17517">MPISTRHALRDFTGAVVFGGCVAVVAVVGALAAGAAGQEYAALRAPSWAPPSWLFGPVWTVLYVMIALSGWLVWRRSGSVRRARIPLGVYALQLLLNLSWTPLFFGAGLYGTAFAAIILLLVSIVITIVLFVRVHVPAALLLLPYAGWTLFATALNGSIWLLNA</sequence>
<dbReference type="CDD" id="cd15904">
    <property type="entry name" value="TSPO_MBR"/>
    <property type="match status" value="1"/>
</dbReference>
<dbReference type="GO" id="GO:0016020">
    <property type="term" value="C:membrane"/>
    <property type="evidence" value="ECO:0007669"/>
    <property type="project" value="UniProtKB-SubCell"/>
</dbReference>
<accession>A0A1G9EH86</accession>
<organism evidence="7 8">
    <name type="scientific">Actinopolyspora mzabensis</name>
    <dbReference type="NCBI Taxonomy" id="995066"/>
    <lineage>
        <taxon>Bacteria</taxon>
        <taxon>Bacillati</taxon>
        <taxon>Actinomycetota</taxon>
        <taxon>Actinomycetes</taxon>
        <taxon>Actinopolysporales</taxon>
        <taxon>Actinopolysporaceae</taxon>
        <taxon>Actinopolyspora</taxon>
    </lineage>
</organism>
<dbReference type="AlphaFoldDB" id="A0A1G9EH86"/>
<evidence type="ECO:0000256" key="2">
    <source>
        <dbReference type="ARBA" id="ARBA00007524"/>
    </source>
</evidence>
<dbReference type="EMBL" id="FNFM01000012">
    <property type="protein sequence ID" value="SDK75405.1"/>
    <property type="molecule type" value="Genomic_DNA"/>
</dbReference>
<evidence type="ECO:0000313" key="8">
    <source>
        <dbReference type="Proteomes" id="UP000199213"/>
    </source>
</evidence>
<evidence type="ECO:0000256" key="1">
    <source>
        <dbReference type="ARBA" id="ARBA00004141"/>
    </source>
</evidence>
<comment type="similarity">
    <text evidence="2">Belongs to the TspO/BZRP family.</text>
</comment>
<keyword evidence="4 6" id="KW-1133">Transmembrane helix</keyword>
<evidence type="ECO:0000313" key="7">
    <source>
        <dbReference type="EMBL" id="SDK75405.1"/>
    </source>
</evidence>
<dbReference type="OrthoDB" id="9795496at2"/>
<name>A0A1G9EH86_ACTMZ</name>
<dbReference type="PANTHER" id="PTHR10057:SF0">
    <property type="entry name" value="TRANSLOCATOR PROTEIN"/>
    <property type="match status" value="1"/>
</dbReference>
<feature type="transmembrane region" description="Helical" evidence="6">
    <location>
        <begin position="53"/>
        <end position="73"/>
    </location>
</feature>
<evidence type="ECO:0000256" key="5">
    <source>
        <dbReference type="ARBA" id="ARBA00023136"/>
    </source>
</evidence>
<keyword evidence="3 6" id="KW-0812">Transmembrane</keyword>
<dbReference type="GO" id="GO:0033013">
    <property type="term" value="P:tetrapyrrole metabolic process"/>
    <property type="evidence" value="ECO:0007669"/>
    <property type="project" value="UniProtKB-ARBA"/>
</dbReference>
<dbReference type="Proteomes" id="UP000199213">
    <property type="component" value="Unassembled WGS sequence"/>
</dbReference>
<dbReference type="PANTHER" id="PTHR10057">
    <property type="entry name" value="PERIPHERAL-TYPE BENZODIAZEPINE RECEPTOR"/>
    <property type="match status" value="1"/>
</dbReference>
<reference evidence="8" key="1">
    <citation type="submission" date="2016-10" db="EMBL/GenBank/DDBJ databases">
        <authorList>
            <person name="Varghese N."/>
            <person name="Submissions S."/>
        </authorList>
    </citation>
    <scope>NUCLEOTIDE SEQUENCE [LARGE SCALE GENOMIC DNA]</scope>
    <source>
        <strain evidence="8">DSM 45460</strain>
    </source>
</reference>
<dbReference type="FunFam" id="1.20.1260.100:FF:000001">
    <property type="entry name" value="translocator protein 2"/>
    <property type="match status" value="1"/>
</dbReference>
<proteinExistence type="inferred from homology"/>
<dbReference type="Gene3D" id="1.20.1260.100">
    <property type="entry name" value="TspO/MBR protein"/>
    <property type="match status" value="1"/>
</dbReference>
<evidence type="ECO:0000256" key="6">
    <source>
        <dbReference type="SAM" id="Phobius"/>
    </source>
</evidence>
<keyword evidence="8" id="KW-1185">Reference proteome</keyword>